<accession>A7IV75</accession>
<sequence>MNYLSFGDSHSDEQTLRFLEKQVRMFIKHLKENYPDSDLTRNLLAKFSGVQLLPFRKGSTANSYTSGMFDHSTGTLKVAARDGGGSLRDETSLNRSVVHELAHGTRFKYPGETSHSGDWKSAWKTFLKIATEELHWKVEVPCSSVKFYGLRKEDCPSCVWDEEQCIASETDMLR</sequence>
<proteinExistence type="predicted"/>
<name>A7IV75_PBCVM</name>
<organism evidence="1 2">
    <name type="scientific">Paramecium bursaria Chlorella virus MT325</name>
    <name type="common">PBCV-MT325</name>
    <dbReference type="NCBI Taxonomy" id="346932"/>
    <lineage>
        <taxon>Viruses</taxon>
        <taxon>Varidnaviria</taxon>
        <taxon>Bamfordvirae</taxon>
        <taxon>Nucleocytoviricota</taxon>
        <taxon>Megaviricetes</taxon>
        <taxon>Algavirales</taxon>
        <taxon>Phycodnaviridae</taxon>
        <taxon>Chlorovirus</taxon>
        <taxon>Chlorovirus conductrix</taxon>
        <taxon>Paramecium bursaria Chlorella virus A1</taxon>
    </lineage>
</organism>
<dbReference type="Proteomes" id="UP000246715">
    <property type="component" value="Segment"/>
</dbReference>
<evidence type="ECO:0000313" key="2">
    <source>
        <dbReference type="Proteomes" id="UP000246715"/>
    </source>
</evidence>
<organismHost>
    <name type="scientific">Paramecium bursaria</name>
    <dbReference type="NCBI Taxonomy" id="74790"/>
</organismHost>
<gene>
    <name evidence="1" type="primary">M695R</name>
    <name evidence="1" type="ORF">MT325_M695R</name>
</gene>
<dbReference type="EMBL" id="DQ491001">
    <property type="protein sequence ID" value="ABT14249.1"/>
    <property type="molecule type" value="Genomic_DNA"/>
</dbReference>
<protein>
    <submittedName>
        <fullName evidence="1">Uncharacterized protein M695R</fullName>
    </submittedName>
</protein>
<dbReference type="Pfam" id="PF25661">
    <property type="entry name" value="PBCV_P4"/>
    <property type="match status" value="1"/>
</dbReference>
<dbReference type="InterPro" id="IPR057917">
    <property type="entry name" value="PBCV_P4"/>
</dbReference>
<reference evidence="1 2" key="1">
    <citation type="journal article" date="2007" name="Virology">
        <title>Sequence and annotation of the 314-kb MT325 and the 321-kb FR483 viruses that infect Chlorella Pbi.</title>
        <authorList>
            <person name="Fitzgerald L.A."/>
            <person name="Graves M.V."/>
            <person name="Li X."/>
            <person name="Feldblyum T."/>
            <person name="Hartigan J."/>
            <person name="Van Etten J.L."/>
        </authorList>
    </citation>
    <scope>NUCLEOTIDE SEQUENCE [LARGE SCALE GENOMIC DNA]</scope>
    <source>
        <strain evidence="1 2">MT325</strain>
    </source>
</reference>
<evidence type="ECO:0000313" key="1">
    <source>
        <dbReference type="EMBL" id="ABT14249.1"/>
    </source>
</evidence>